<dbReference type="Proteomes" id="UP001148662">
    <property type="component" value="Unassembled WGS sequence"/>
</dbReference>
<evidence type="ECO:0000313" key="1">
    <source>
        <dbReference type="EMBL" id="KAJ3555032.1"/>
    </source>
</evidence>
<organism evidence="1 2">
    <name type="scientific">Phlebia brevispora</name>
    <dbReference type="NCBI Taxonomy" id="194682"/>
    <lineage>
        <taxon>Eukaryota</taxon>
        <taxon>Fungi</taxon>
        <taxon>Dikarya</taxon>
        <taxon>Basidiomycota</taxon>
        <taxon>Agaricomycotina</taxon>
        <taxon>Agaricomycetes</taxon>
        <taxon>Polyporales</taxon>
        <taxon>Meruliaceae</taxon>
        <taxon>Phlebia</taxon>
    </lineage>
</organism>
<sequence>MAINTTDKENSHAKHQQIDQTPKKIISELNDIKVQQMLNTRLTKSQSRIHMKNIKNDADRSLKSSIHASRPKYNYDIDIDMIPAKQEYLQNFDDFILLQFELNIPPVLPNSPRSGNLPKEGTEALIQGCATQDSLQTPDNEDEELIRVFSTFTQESEDKKEILDYLRTMNTQKDYMSDTEDSEDSIRQQIAPKPSTSYSKSSLDTQKLIQKGKERKLEDLQDITDKTVAMEIDDPEELPEEMSTSTLFNRPSTPISRIRHVPTIRNGLDRLNRRPLLYARIQQYQADLLAASKEQESKDLLEEGEIQEPISMQQLPLSSESDEDDMSVDESESEHAQQPPLLQRHETEIGRLEIIQRMEREDDAPIVMRHHHAQQRIFTRYPPPANPAGPSNNPNAWRPHWGWKNEWTGLPLEDTGNLSEYERKLKKLLRNVPIIEDKDCDEQVLNPRLKESAVRAATAEVLIWYQQMTGPEACAHQDACIRTAREAQESKEREISTSGPSEPPASMMNHRSKLKERKPEMETISNKFRNLKLNIEGLTERMDEIDILQVPSLTDTTPGKNMYQEESGSQKERLKEGHQIESYKSKKISQQTDKTRLTDDIMANYARGTTINIMRPVPTMFTDPIGRISTGISTCKGTGNTPFDKCEVRKAHSHFYFSVPGHNQHPIQVSGLQVTQLPHQTTHDGRQVSRFYIRDGVLATQLGDKAGGFTTLTTRVNAMLYITEVLTPLHMYSSILSTILCEDEDEPQDNKPEEGSDKQQDEYDDEAKNDEEDKQEGIKVEDKDDEQTVIDDRHKEDQIEEDKGPDRMNVDSEKVGDHPAPSAKDNHHFFTTTPLTLGTHTLSDDSISYAVTQTLLRALTSSEKLLAYPESDEELDKLDDDEDYSVIATAGSSAPISVFATAVPTHSNSPELPDITGQPAPITVETPFNSRASTVAPKVIKHSFHSDCNPIGLEHALDPVIYDNPAIAEAEARRAKLSKHLDNAACLDIADSLHALTSPDICDNNPRPSGTRGVSPPIHTSHLR</sequence>
<evidence type="ECO:0000313" key="2">
    <source>
        <dbReference type="Proteomes" id="UP001148662"/>
    </source>
</evidence>
<proteinExistence type="predicted"/>
<gene>
    <name evidence="1" type="ORF">NM688_g2797</name>
</gene>
<keyword evidence="2" id="KW-1185">Reference proteome</keyword>
<dbReference type="EMBL" id="JANHOG010000372">
    <property type="protein sequence ID" value="KAJ3555032.1"/>
    <property type="molecule type" value="Genomic_DNA"/>
</dbReference>
<reference evidence="1" key="1">
    <citation type="submission" date="2022-07" db="EMBL/GenBank/DDBJ databases">
        <title>Genome Sequence of Phlebia brevispora.</title>
        <authorList>
            <person name="Buettner E."/>
        </authorList>
    </citation>
    <scope>NUCLEOTIDE SEQUENCE</scope>
    <source>
        <strain evidence="1">MPL23</strain>
    </source>
</reference>
<protein>
    <submittedName>
        <fullName evidence="1">Uncharacterized protein</fullName>
    </submittedName>
</protein>
<name>A0ACC1T7S0_9APHY</name>
<comment type="caution">
    <text evidence="1">The sequence shown here is derived from an EMBL/GenBank/DDBJ whole genome shotgun (WGS) entry which is preliminary data.</text>
</comment>
<accession>A0ACC1T7S0</accession>